<sequence length="22" mass="2730">MDKKLCCHYIIRQDKQQCFSNQ</sequence>
<reference evidence="1" key="1">
    <citation type="submission" date="2014-09" db="EMBL/GenBank/DDBJ databases">
        <authorList>
            <person name="Magalhaes I.L.F."/>
            <person name="Oliveira U."/>
            <person name="Santos F.R."/>
            <person name="Vidigal T.H.D.A."/>
            <person name="Brescovit A.D."/>
            <person name="Santos A.J."/>
        </authorList>
    </citation>
    <scope>NUCLEOTIDE SEQUENCE</scope>
    <source>
        <tissue evidence="1">Shoot tissue taken approximately 20 cm above the soil surface</tissue>
    </source>
</reference>
<dbReference type="AlphaFoldDB" id="A0A0A8Z4U2"/>
<proteinExistence type="predicted"/>
<evidence type="ECO:0000313" key="1">
    <source>
        <dbReference type="EMBL" id="JAD32693.1"/>
    </source>
</evidence>
<organism evidence="1">
    <name type="scientific">Arundo donax</name>
    <name type="common">Giant reed</name>
    <name type="synonym">Donax arundinaceus</name>
    <dbReference type="NCBI Taxonomy" id="35708"/>
    <lineage>
        <taxon>Eukaryota</taxon>
        <taxon>Viridiplantae</taxon>
        <taxon>Streptophyta</taxon>
        <taxon>Embryophyta</taxon>
        <taxon>Tracheophyta</taxon>
        <taxon>Spermatophyta</taxon>
        <taxon>Magnoliopsida</taxon>
        <taxon>Liliopsida</taxon>
        <taxon>Poales</taxon>
        <taxon>Poaceae</taxon>
        <taxon>PACMAD clade</taxon>
        <taxon>Arundinoideae</taxon>
        <taxon>Arundineae</taxon>
        <taxon>Arundo</taxon>
    </lineage>
</organism>
<dbReference type="EMBL" id="GBRH01265202">
    <property type="protein sequence ID" value="JAD32693.1"/>
    <property type="molecule type" value="Transcribed_RNA"/>
</dbReference>
<accession>A0A0A8Z4U2</accession>
<reference evidence="1" key="2">
    <citation type="journal article" date="2015" name="Data Brief">
        <title>Shoot transcriptome of the giant reed, Arundo donax.</title>
        <authorList>
            <person name="Barrero R.A."/>
            <person name="Guerrero F.D."/>
            <person name="Moolhuijzen P."/>
            <person name="Goolsby J.A."/>
            <person name="Tidwell J."/>
            <person name="Bellgard S.E."/>
            <person name="Bellgard M.I."/>
        </authorList>
    </citation>
    <scope>NUCLEOTIDE SEQUENCE</scope>
    <source>
        <tissue evidence="1">Shoot tissue taken approximately 20 cm above the soil surface</tissue>
    </source>
</reference>
<name>A0A0A8Z4U2_ARUDO</name>
<protein>
    <submittedName>
        <fullName evidence="1">Uncharacterized protein</fullName>
    </submittedName>
</protein>